<accession>A0A4C1TCM4</accession>
<dbReference type="AlphaFoldDB" id="A0A4C1TCM4"/>
<evidence type="ECO:0000313" key="1">
    <source>
        <dbReference type="EMBL" id="GBP12222.1"/>
    </source>
</evidence>
<organism evidence="1 2">
    <name type="scientific">Eumeta variegata</name>
    <name type="common">Bagworm moth</name>
    <name type="synonym">Eumeta japonica</name>
    <dbReference type="NCBI Taxonomy" id="151549"/>
    <lineage>
        <taxon>Eukaryota</taxon>
        <taxon>Metazoa</taxon>
        <taxon>Ecdysozoa</taxon>
        <taxon>Arthropoda</taxon>
        <taxon>Hexapoda</taxon>
        <taxon>Insecta</taxon>
        <taxon>Pterygota</taxon>
        <taxon>Neoptera</taxon>
        <taxon>Endopterygota</taxon>
        <taxon>Lepidoptera</taxon>
        <taxon>Glossata</taxon>
        <taxon>Ditrysia</taxon>
        <taxon>Tineoidea</taxon>
        <taxon>Psychidae</taxon>
        <taxon>Oiketicinae</taxon>
        <taxon>Eumeta</taxon>
    </lineage>
</organism>
<name>A0A4C1TCM4_EUMVA</name>
<gene>
    <name evidence="1" type="ORF">EVAR_6396_1</name>
</gene>
<reference evidence="1 2" key="1">
    <citation type="journal article" date="2019" name="Commun. Biol.">
        <title>The bagworm genome reveals a unique fibroin gene that provides high tensile strength.</title>
        <authorList>
            <person name="Kono N."/>
            <person name="Nakamura H."/>
            <person name="Ohtoshi R."/>
            <person name="Tomita M."/>
            <person name="Numata K."/>
            <person name="Arakawa K."/>
        </authorList>
    </citation>
    <scope>NUCLEOTIDE SEQUENCE [LARGE SCALE GENOMIC DNA]</scope>
</reference>
<sequence>MVVFRQRQRQQGGRAGRAALVHRLRVRLLAQGLPQATHQREEAIYIYKYVNEEWGCSKPDCGDEVCHPSRLVPRRGETRTIEVRFGTLNV</sequence>
<comment type="caution">
    <text evidence="1">The sequence shown here is derived from an EMBL/GenBank/DDBJ whole genome shotgun (WGS) entry which is preliminary data.</text>
</comment>
<protein>
    <submittedName>
        <fullName evidence="1">Uncharacterized protein</fullName>
    </submittedName>
</protein>
<dbReference type="Proteomes" id="UP000299102">
    <property type="component" value="Unassembled WGS sequence"/>
</dbReference>
<proteinExistence type="predicted"/>
<dbReference type="EMBL" id="BGZK01000050">
    <property type="protein sequence ID" value="GBP12222.1"/>
    <property type="molecule type" value="Genomic_DNA"/>
</dbReference>
<evidence type="ECO:0000313" key="2">
    <source>
        <dbReference type="Proteomes" id="UP000299102"/>
    </source>
</evidence>
<keyword evidence="2" id="KW-1185">Reference proteome</keyword>